<dbReference type="EMBL" id="AGNL01011295">
    <property type="protein sequence ID" value="EJK68479.1"/>
    <property type="molecule type" value="Genomic_DNA"/>
</dbReference>
<evidence type="ECO:0000313" key="3">
    <source>
        <dbReference type="Proteomes" id="UP000266841"/>
    </source>
</evidence>
<organism evidence="2 3">
    <name type="scientific">Thalassiosira oceanica</name>
    <name type="common">Marine diatom</name>
    <dbReference type="NCBI Taxonomy" id="159749"/>
    <lineage>
        <taxon>Eukaryota</taxon>
        <taxon>Sar</taxon>
        <taxon>Stramenopiles</taxon>
        <taxon>Ochrophyta</taxon>
        <taxon>Bacillariophyta</taxon>
        <taxon>Coscinodiscophyceae</taxon>
        <taxon>Thalassiosirophycidae</taxon>
        <taxon>Thalassiosirales</taxon>
        <taxon>Thalassiosiraceae</taxon>
        <taxon>Thalassiosira</taxon>
    </lineage>
</organism>
<evidence type="ECO:0000313" key="2">
    <source>
        <dbReference type="EMBL" id="EJK68479.1"/>
    </source>
</evidence>
<feature type="compositionally biased region" description="Basic residues" evidence="1">
    <location>
        <begin position="92"/>
        <end position="107"/>
    </location>
</feature>
<feature type="region of interest" description="Disordered" evidence="1">
    <location>
        <begin position="157"/>
        <end position="185"/>
    </location>
</feature>
<feature type="region of interest" description="Disordered" evidence="1">
    <location>
        <begin position="228"/>
        <end position="250"/>
    </location>
</feature>
<proteinExistence type="predicted"/>
<dbReference type="Proteomes" id="UP000266841">
    <property type="component" value="Unassembled WGS sequence"/>
</dbReference>
<gene>
    <name evidence="2" type="ORF">THAOC_10334</name>
</gene>
<name>K0SU29_THAOC</name>
<sequence>MSRQPEAPRSHAEGLRVLPYIEFKNGRTIRHDFGSSKECQAFVAAMNRDETQPSATEEAEARAERVAAELLAELGLDDSPHEAPTGEDQAKKSKKKKKRRRGTRKRGNEHYCAVANDSEKILVAAGGVCRARLLESLELAWAPCQRDATVAFSQALLEDPTPGPSGRTDDPNSPPRLNASRFRPIPASSWKASKGSQLFESNFRTLFGLDFGATRRRGGVVSYVVGQLPPGSLASDRPGSLLGSDAKGGE</sequence>
<accession>K0SU29</accession>
<reference evidence="2 3" key="1">
    <citation type="journal article" date="2012" name="Genome Biol.">
        <title>Genome and low-iron response of an oceanic diatom adapted to chronic iron limitation.</title>
        <authorList>
            <person name="Lommer M."/>
            <person name="Specht M."/>
            <person name="Roy A.S."/>
            <person name="Kraemer L."/>
            <person name="Andreson R."/>
            <person name="Gutowska M.A."/>
            <person name="Wolf J."/>
            <person name="Bergner S.V."/>
            <person name="Schilhabel M.B."/>
            <person name="Klostermeier U.C."/>
            <person name="Beiko R.G."/>
            <person name="Rosenstiel P."/>
            <person name="Hippler M."/>
            <person name="Laroche J."/>
        </authorList>
    </citation>
    <scope>NUCLEOTIDE SEQUENCE [LARGE SCALE GENOMIC DNA]</scope>
    <source>
        <strain evidence="2 3">CCMP1005</strain>
    </source>
</reference>
<dbReference type="AlphaFoldDB" id="K0SU29"/>
<feature type="region of interest" description="Disordered" evidence="1">
    <location>
        <begin position="73"/>
        <end position="109"/>
    </location>
</feature>
<evidence type="ECO:0000256" key="1">
    <source>
        <dbReference type="SAM" id="MobiDB-lite"/>
    </source>
</evidence>
<protein>
    <submittedName>
        <fullName evidence="2">Uncharacterized protein</fullName>
    </submittedName>
</protein>
<feature type="non-terminal residue" evidence="2">
    <location>
        <position position="250"/>
    </location>
</feature>
<keyword evidence="3" id="KW-1185">Reference proteome</keyword>
<comment type="caution">
    <text evidence="2">The sequence shown here is derived from an EMBL/GenBank/DDBJ whole genome shotgun (WGS) entry which is preliminary data.</text>
</comment>